<proteinExistence type="predicted"/>
<evidence type="ECO:0000313" key="4">
    <source>
        <dbReference type="EMBL" id="PCI29087.1"/>
    </source>
</evidence>
<protein>
    <submittedName>
        <fullName evidence="4">Uncharacterized protein</fullName>
    </submittedName>
</protein>
<dbReference type="AlphaFoldDB" id="A0A2A4T7W9"/>
<gene>
    <name evidence="4" type="ORF">COB67_04945</name>
</gene>
<name>A0A2A4T7W9_9DELT</name>
<dbReference type="Gene3D" id="3.40.50.150">
    <property type="entry name" value="Vaccinia Virus protein VP39"/>
    <property type="match status" value="1"/>
</dbReference>
<reference evidence="5" key="1">
    <citation type="submission" date="2017-08" db="EMBL/GenBank/DDBJ databases">
        <title>A dynamic microbial community with high functional redundancy inhabits the cold, oxic subseafloor aquifer.</title>
        <authorList>
            <person name="Tully B.J."/>
            <person name="Wheat C.G."/>
            <person name="Glazer B.T."/>
            <person name="Huber J.A."/>
        </authorList>
    </citation>
    <scope>NUCLEOTIDE SEQUENCE [LARGE SCALE GENOMIC DNA]</scope>
</reference>
<dbReference type="Proteomes" id="UP000218113">
    <property type="component" value="Unassembled WGS sequence"/>
</dbReference>
<dbReference type="GO" id="GO:0032259">
    <property type="term" value="P:methylation"/>
    <property type="evidence" value="ECO:0007669"/>
    <property type="project" value="UniProtKB-KW"/>
</dbReference>
<dbReference type="EMBL" id="NVSR01000020">
    <property type="protein sequence ID" value="PCI29087.1"/>
    <property type="molecule type" value="Genomic_DNA"/>
</dbReference>
<evidence type="ECO:0000313" key="5">
    <source>
        <dbReference type="Proteomes" id="UP000218113"/>
    </source>
</evidence>
<dbReference type="GO" id="GO:0008168">
    <property type="term" value="F:methyltransferase activity"/>
    <property type="evidence" value="ECO:0007669"/>
    <property type="project" value="UniProtKB-KW"/>
</dbReference>
<comment type="caution">
    <text evidence="4">The sequence shown here is derived from an EMBL/GenBank/DDBJ whole genome shotgun (WGS) entry which is preliminary data.</text>
</comment>
<accession>A0A2A4T7W9</accession>
<evidence type="ECO:0000256" key="3">
    <source>
        <dbReference type="ARBA" id="ARBA00022747"/>
    </source>
</evidence>
<dbReference type="Pfam" id="PF00145">
    <property type="entry name" value="DNA_methylase"/>
    <property type="match status" value="1"/>
</dbReference>
<keyword evidence="3" id="KW-0680">Restriction system</keyword>
<dbReference type="InterPro" id="IPR001525">
    <property type="entry name" value="C5_MeTfrase"/>
</dbReference>
<dbReference type="SUPFAM" id="SSF53335">
    <property type="entry name" value="S-adenosyl-L-methionine-dependent methyltransferases"/>
    <property type="match status" value="1"/>
</dbReference>
<keyword evidence="1" id="KW-0489">Methyltransferase</keyword>
<evidence type="ECO:0000256" key="2">
    <source>
        <dbReference type="ARBA" id="ARBA00022679"/>
    </source>
</evidence>
<dbReference type="InterPro" id="IPR029063">
    <property type="entry name" value="SAM-dependent_MTases_sf"/>
</dbReference>
<evidence type="ECO:0000256" key="1">
    <source>
        <dbReference type="ARBA" id="ARBA00022603"/>
    </source>
</evidence>
<dbReference type="GO" id="GO:0009307">
    <property type="term" value="P:DNA restriction-modification system"/>
    <property type="evidence" value="ECO:0007669"/>
    <property type="project" value="UniProtKB-KW"/>
</dbReference>
<organism evidence="4 5">
    <name type="scientific">SAR324 cluster bacterium</name>
    <dbReference type="NCBI Taxonomy" id="2024889"/>
    <lineage>
        <taxon>Bacteria</taxon>
        <taxon>Deltaproteobacteria</taxon>
        <taxon>SAR324 cluster</taxon>
    </lineage>
</organism>
<sequence length="103" mass="11432">MSKIIAIDLFCGVGGLTHGLNQAGIKVFMGMDLDQDCRYAFEANNGNAKFIHKDIRTLTAKEVKPYFSEQSKSAGRVCPLSAFFNTYTKIVLRMINGICYLNS</sequence>
<keyword evidence="2" id="KW-0808">Transferase</keyword>